<organism evidence="15">
    <name type="scientific">Nippostrongylus brasiliensis</name>
    <name type="common">Rat hookworm</name>
    <dbReference type="NCBI Taxonomy" id="27835"/>
    <lineage>
        <taxon>Eukaryota</taxon>
        <taxon>Metazoa</taxon>
        <taxon>Ecdysozoa</taxon>
        <taxon>Nematoda</taxon>
        <taxon>Chromadorea</taxon>
        <taxon>Rhabditida</taxon>
        <taxon>Rhabditina</taxon>
        <taxon>Rhabditomorpha</taxon>
        <taxon>Strongyloidea</taxon>
        <taxon>Heligmosomidae</taxon>
        <taxon>Nippostrongylus</taxon>
    </lineage>
</organism>
<keyword evidence="8 11" id="KW-0694">RNA-binding</keyword>
<evidence type="ECO:0000256" key="8">
    <source>
        <dbReference type="ARBA" id="ARBA00022884"/>
    </source>
</evidence>
<dbReference type="GO" id="GO:0004521">
    <property type="term" value="F:RNA endonuclease activity"/>
    <property type="evidence" value="ECO:0007669"/>
    <property type="project" value="UniProtKB-UniRule"/>
</dbReference>
<reference evidence="15" key="1">
    <citation type="submission" date="2017-02" db="UniProtKB">
        <authorList>
            <consortium name="WormBaseParasite"/>
        </authorList>
    </citation>
    <scope>IDENTIFICATION</scope>
</reference>
<evidence type="ECO:0000256" key="2">
    <source>
        <dbReference type="ARBA" id="ARBA00010168"/>
    </source>
</evidence>
<evidence type="ECO:0000256" key="1">
    <source>
        <dbReference type="ARBA" id="ARBA00001936"/>
    </source>
</evidence>
<dbReference type="WBParaSite" id="NBR_0001486001-mRNA-1">
    <property type="protein sequence ID" value="NBR_0001486001-mRNA-1"/>
    <property type="gene ID" value="NBR_0001486001"/>
</dbReference>
<proteinExistence type="inferred from homology"/>
<dbReference type="EMBL" id="UYSL01021514">
    <property type="protein sequence ID" value="VDL78455.1"/>
    <property type="molecule type" value="Genomic_DNA"/>
</dbReference>
<keyword evidence="5 11" id="KW-0479">Metal-binding</keyword>
<evidence type="ECO:0000313" key="15">
    <source>
        <dbReference type="WBParaSite" id="NBR_0001486001-mRNA-1"/>
    </source>
</evidence>
<reference evidence="13 14" key="2">
    <citation type="submission" date="2018-11" db="EMBL/GenBank/DDBJ databases">
        <authorList>
            <consortium name="Pathogen Informatics"/>
        </authorList>
    </citation>
    <scope>NUCLEOTIDE SEQUENCE [LARGE SCALE GENOMIC DNA]</scope>
</reference>
<gene>
    <name evidence="13" type="ORF">NBR_LOCUS14861</name>
</gene>
<keyword evidence="9 11" id="KW-0464">Manganese</keyword>
<dbReference type="CDD" id="cd21159">
    <property type="entry name" value="XendoU"/>
    <property type="match status" value="1"/>
</dbReference>
<dbReference type="OMA" id="IFTHRAD"/>
<evidence type="ECO:0000313" key="14">
    <source>
        <dbReference type="Proteomes" id="UP000271162"/>
    </source>
</evidence>
<dbReference type="AlphaFoldDB" id="A0A0N4YDX8"/>
<dbReference type="SUPFAM" id="SSF142877">
    <property type="entry name" value="EndoU-like"/>
    <property type="match status" value="1"/>
</dbReference>
<dbReference type="Proteomes" id="UP000271162">
    <property type="component" value="Unassembled WGS sequence"/>
</dbReference>
<comment type="cofactor">
    <cofactor evidence="1 11">
        <name>Mn(2+)</name>
        <dbReference type="ChEBI" id="CHEBI:29035"/>
    </cofactor>
</comment>
<evidence type="ECO:0000256" key="6">
    <source>
        <dbReference type="ARBA" id="ARBA00022759"/>
    </source>
</evidence>
<name>A0A0N4YDX8_NIPBR</name>
<evidence type="ECO:0000256" key="7">
    <source>
        <dbReference type="ARBA" id="ARBA00022801"/>
    </source>
</evidence>
<dbReference type="Pfam" id="PF09412">
    <property type="entry name" value="XendoU"/>
    <property type="match status" value="1"/>
</dbReference>
<dbReference type="GO" id="GO:0016787">
    <property type="term" value="F:hydrolase activity"/>
    <property type="evidence" value="ECO:0007669"/>
    <property type="project" value="UniProtKB-KW"/>
</dbReference>
<keyword evidence="10" id="KW-0456">Lyase</keyword>
<sequence>MFAQVCTAEPAMSGFRKATIQQMLDTWAATDVFNLFYQYLNSQGNAHATNVTTLKAYLWNLWFGTYSRCGSTLGSSGWEHVFVGEWRSGTLDGQHDWTRYYLLQKADHIIYHGYFSYVGNLTGTFQYTWDMFDYALLSVCAMTHPGEAGCKFSIDGHPLSVTSYTQSCAAGTCLSTAYPEN</sequence>
<evidence type="ECO:0000256" key="3">
    <source>
        <dbReference type="ARBA" id="ARBA00011245"/>
    </source>
</evidence>
<accession>A0A0N4YDX8</accession>
<feature type="domain" description="EndoU" evidence="12">
    <location>
        <begin position="1"/>
        <end position="181"/>
    </location>
</feature>
<dbReference type="GO" id="GO:0003723">
    <property type="term" value="F:RNA binding"/>
    <property type="evidence" value="ECO:0007669"/>
    <property type="project" value="UniProtKB-UniRule"/>
</dbReference>
<keyword evidence="6 11" id="KW-0255">Endonuclease</keyword>
<evidence type="ECO:0000256" key="10">
    <source>
        <dbReference type="ARBA" id="ARBA00023239"/>
    </source>
</evidence>
<comment type="subunit">
    <text evidence="3 11">Monomer.</text>
</comment>
<dbReference type="GO" id="GO:0016829">
    <property type="term" value="F:lyase activity"/>
    <property type="evidence" value="ECO:0007669"/>
    <property type="project" value="UniProtKB-KW"/>
</dbReference>
<comment type="similarity">
    <text evidence="2 11">Belongs to the ENDOU family.</text>
</comment>
<evidence type="ECO:0000259" key="12">
    <source>
        <dbReference type="PROSITE" id="PS51959"/>
    </source>
</evidence>
<evidence type="ECO:0000256" key="11">
    <source>
        <dbReference type="RuleBase" id="RU367085"/>
    </source>
</evidence>
<dbReference type="PROSITE" id="PS51959">
    <property type="entry name" value="ENDOU"/>
    <property type="match status" value="1"/>
</dbReference>
<dbReference type="PANTHER" id="PTHR12439">
    <property type="entry name" value="PLACENTAL PROTEIN 11-RELATED"/>
    <property type="match status" value="1"/>
</dbReference>
<dbReference type="PANTHER" id="PTHR12439:SF42">
    <property type="entry name" value="ENDORIBONUCLEASE-RELATED"/>
    <property type="match status" value="1"/>
</dbReference>
<dbReference type="GO" id="GO:0046872">
    <property type="term" value="F:metal ion binding"/>
    <property type="evidence" value="ECO:0007669"/>
    <property type="project" value="UniProtKB-UniRule"/>
</dbReference>
<keyword evidence="14" id="KW-1185">Reference proteome</keyword>
<protein>
    <submittedName>
        <fullName evidence="15">Endoribonuclease</fullName>
    </submittedName>
</protein>
<dbReference type="InterPro" id="IPR018998">
    <property type="entry name" value="EndoU_C"/>
</dbReference>
<keyword evidence="7 11" id="KW-0378">Hydrolase</keyword>
<dbReference type="InterPro" id="IPR037227">
    <property type="entry name" value="EndoU-like"/>
</dbReference>
<evidence type="ECO:0000256" key="5">
    <source>
        <dbReference type="ARBA" id="ARBA00022723"/>
    </source>
</evidence>
<dbReference type="InterPro" id="IPR039787">
    <property type="entry name" value="ENDOU"/>
</dbReference>
<evidence type="ECO:0000256" key="4">
    <source>
        <dbReference type="ARBA" id="ARBA00022722"/>
    </source>
</evidence>
<keyword evidence="4 11" id="KW-0540">Nuclease</keyword>
<evidence type="ECO:0000256" key="9">
    <source>
        <dbReference type="ARBA" id="ARBA00023211"/>
    </source>
</evidence>
<evidence type="ECO:0000313" key="13">
    <source>
        <dbReference type="EMBL" id="VDL78455.1"/>
    </source>
</evidence>